<keyword evidence="1" id="KW-0808">Transferase</keyword>
<evidence type="ECO:0000313" key="1">
    <source>
        <dbReference type="EMBL" id="KAL0937138.1"/>
    </source>
</evidence>
<evidence type="ECO:0000313" key="2">
    <source>
        <dbReference type="Proteomes" id="UP000805649"/>
    </source>
</evidence>
<protein>
    <submittedName>
        <fullName evidence="1">Calcium/calmodulin-dependent protein kinase type 1B</fullName>
    </submittedName>
</protein>
<dbReference type="EMBL" id="VUJX02000004">
    <property type="protein sequence ID" value="KAL0937138.1"/>
    <property type="molecule type" value="Genomic_DNA"/>
</dbReference>
<gene>
    <name evidence="1" type="ORF">CTRU02_206869</name>
</gene>
<dbReference type="Proteomes" id="UP000805649">
    <property type="component" value="Unassembled WGS sequence"/>
</dbReference>
<accession>A0ACC3YYW5</accession>
<name>A0ACC3YYW5_COLTU</name>
<reference evidence="1 2" key="1">
    <citation type="journal article" date="2020" name="Phytopathology">
        <title>Genome Sequence Resources of Colletotrichum truncatum, C. plurivorum, C. musicola, and C. sojae: Four Species Pathogenic to Soybean (Glycine max).</title>
        <authorList>
            <person name="Rogerio F."/>
            <person name="Boufleur T.R."/>
            <person name="Ciampi-Guillardi M."/>
            <person name="Sukno S.A."/>
            <person name="Thon M.R."/>
            <person name="Massola Junior N.S."/>
            <person name="Baroncelli R."/>
        </authorList>
    </citation>
    <scope>NUCLEOTIDE SEQUENCE [LARGE SCALE GENOMIC DNA]</scope>
    <source>
        <strain evidence="1 2">CMES1059</strain>
    </source>
</reference>
<comment type="caution">
    <text evidence="1">The sequence shown here is derived from an EMBL/GenBank/DDBJ whole genome shotgun (WGS) entry which is preliminary data.</text>
</comment>
<keyword evidence="2" id="KW-1185">Reference proteome</keyword>
<proteinExistence type="predicted"/>
<keyword evidence="1" id="KW-0418">Kinase</keyword>
<organism evidence="1 2">
    <name type="scientific">Colletotrichum truncatum</name>
    <name type="common">Anthracnose fungus</name>
    <name type="synonym">Colletotrichum capsici</name>
    <dbReference type="NCBI Taxonomy" id="5467"/>
    <lineage>
        <taxon>Eukaryota</taxon>
        <taxon>Fungi</taxon>
        <taxon>Dikarya</taxon>
        <taxon>Ascomycota</taxon>
        <taxon>Pezizomycotina</taxon>
        <taxon>Sordariomycetes</taxon>
        <taxon>Hypocreomycetidae</taxon>
        <taxon>Glomerellales</taxon>
        <taxon>Glomerellaceae</taxon>
        <taxon>Colletotrichum</taxon>
        <taxon>Colletotrichum truncatum species complex</taxon>
    </lineage>
</organism>
<sequence length="845" mass="96431">MPPHSDLVQESKLETIFFPTYTEHTFYKRGASGREWRIRVQEQWQRERRLGQGAYGTVWLETCDRPAKKNGPAVRAVKEIPLDPSTSEGIDYYQELEAVMKFSQDRVYTPSFVESYGWFQGPEAIYIAMEYIPHGDLQKHLSHPIPEEEVKMITRQLAEGLNHMHKNGFTHRDLKPGNILVVSRGPDWLVQISDFGISRRLRQDQATLGTIRRGTLGFIAPEMLGFIQDRSHPYAVDIWSLGTVIFRMLTKKLFLTDFNLLQKYVTGGSPFPSGDLDLCRPSPPLKAFLRQLLEPSPKERPTATEVLAHDWIRTCANISLDHNGAQEAAGQNSGHFSQSPSIERHSFESDTGAPSAAWSTAILSENITQHSRRATTVALPDSRRAMPRDSGVALEDPRMPIQGKANEVTNRTSRTLKHELEPHPESQSPPLTARFFIDEKGTTYPTLDVSDRASHNIANKDFRPITLQPKKAQREHSKETRPSNASNSTWSRFFGMPSRNKKDSQHNQPTKDDRPKRTATKPVRDIPSSPHEDRKSPKIDLAKSKHDEKLLFAAQYLEMSRGAGFARSSTSPSPSPDPLPRQPSPRAQSRSPQSSRYGTEVPQDNGHAEPKESGFRSSKEEQESDKAHPPPPSDHNEIHRTDRQKWWASRQSTSRQRVTRKVATPSDALKAQIPLGYDITLWDPQKEPLLFLKSVFDMISFSDWLVDCVVYCQRVDDEIVEGDADRIMELVVILEKLDKRAGEAELYAHRLPGRDIRELAYDLNEGSRRLFRRFQNLLRAWENTLMDERSKRGERKADFGFASLLGQSKNSDDLERFMTSVRLFILRYDANLEAFFESYRNAERD</sequence>